<dbReference type="PANTHER" id="PTHR13696">
    <property type="entry name" value="P-LOOP CONTAINING NUCLEOSIDE TRIPHOSPHATE HYDROLASE"/>
    <property type="match status" value="1"/>
</dbReference>
<dbReference type="EMBL" id="SBAP01000025">
    <property type="protein sequence ID" value="RXZ68588.1"/>
    <property type="molecule type" value="Genomic_DNA"/>
</dbReference>
<sequence length="368" mass="42269">MKKKVSLLRKKNGLFNQATLSLHQEMLDSLEVFPEDKDISLFYSKEEGKIELIKGKKEEKEEKDRNGNLISFQGNRKVIFSGSKKQASARIAKLSIPFLVLKSMGLTENPYLSIYCEPGKVIMKGVSMGKIYTVKVNKGGIGKTFTAVQVGHGLALNGYKVLLLTSDSQNNILHYTLSKEMFSKLPEKYDMAKGLRHAVLFGDKEDYYIKLRKNLYCLPAESSVFTKKFEQEFPMYLEKKKEEYDYILIDSIPTMDIDKVFVECSDYVILPTFCDFPTFHGTQNVLQTGIEKVHSILVNKYKPTKIQKEFLEQLQKMLEETDIVFPKPIRELAQIENLLQKGKTIWETQAKNMDDCKNSFLDILEAMI</sequence>
<organism evidence="2 3">
    <name type="scientific">Fusobacterium necrophorum</name>
    <dbReference type="NCBI Taxonomy" id="859"/>
    <lineage>
        <taxon>Bacteria</taxon>
        <taxon>Fusobacteriati</taxon>
        <taxon>Fusobacteriota</taxon>
        <taxon>Fusobacteriia</taxon>
        <taxon>Fusobacteriales</taxon>
        <taxon>Fusobacteriaceae</taxon>
        <taxon>Fusobacterium</taxon>
    </lineage>
</organism>
<dbReference type="InterPro" id="IPR027417">
    <property type="entry name" value="P-loop_NTPase"/>
</dbReference>
<dbReference type="AlphaFoldDB" id="A0A4Q2KSY1"/>
<evidence type="ECO:0000313" key="2">
    <source>
        <dbReference type="EMBL" id="RXZ68588.1"/>
    </source>
</evidence>
<dbReference type="Proteomes" id="UP000289216">
    <property type="component" value="Unassembled WGS sequence"/>
</dbReference>
<dbReference type="InterPro" id="IPR025669">
    <property type="entry name" value="AAA_dom"/>
</dbReference>
<gene>
    <name evidence="2" type="ORF">EPT53_09245</name>
</gene>
<protein>
    <submittedName>
        <fullName evidence="2">ParA family protein</fullName>
    </submittedName>
</protein>
<evidence type="ECO:0000313" key="3">
    <source>
        <dbReference type="Proteomes" id="UP000289216"/>
    </source>
</evidence>
<dbReference type="Gene3D" id="3.40.50.300">
    <property type="entry name" value="P-loop containing nucleotide triphosphate hydrolases"/>
    <property type="match status" value="1"/>
</dbReference>
<dbReference type="InterPro" id="IPR050678">
    <property type="entry name" value="DNA_Partitioning_ATPase"/>
</dbReference>
<dbReference type="Pfam" id="PF13614">
    <property type="entry name" value="AAA_31"/>
    <property type="match status" value="1"/>
</dbReference>
<comment type="caution">
    <text evidence="2">The sequence shown here is derived from an EMBL/GenBank/DDBJ whole genome shotgun (WGS) entry which is preliminary data.</text>
</comment>
<accession>A0A4Q2KSY1</accession>
<dbReference type="CDD" id="cd02042">
    <property type="entry name" value="ParAB_family"/>
    <property type="match status" value="1"/>
</dbReference>
<reference evidence="2 3" key="1">
    <citation type="submission" date="2019-01" db="EMBL/GenBank/DDBJ databases">
        <title>Fusobacterium necrophorum Isolated From the Uterus of Dairy Cows.</title>
        <authorList>
            <person name="Francis A.M."/>
        </authorList>
    </citation>
    <scope>NUCLEOTIDE SEQUENCE [LARGE SCALE GENOMIC DNA]</scope>
    <source>
        <strain evidence="2 3">KG35</strain>
    </source>
</reference>
<feature type="domain" description="AAA" evidence="1">
    <location>
        <begin position="130"/>
        <end position="295"/>
    </location>
</feature>
<dbReference type="SUPFAM" id="SSF52540">
    <property type="entry name" value="P-loop containing nucleoside triphosphate hydrolases"/>
    <property type="match status" value="1"/>
</dbReference>
<evidence type="ECO:0000259" key="1">
    <source>
        <dbReference type="Pfam" id="PF13614"/>
    </source>
</evidence>
<dbReference type="PANTHER" id="PTHR13696:SF96">
    <property type="entry name" value="COBQ_COBB_MIND_PARA NUCLEOTIDE BINDING DOMAIN-CONTAINING PROTEIN"/>
    <property type="match status" value="1"/>
</dbReference>
<proteinExistence type="predicted"/>
<dbReference type="RefSeq" id="WP_129491592.1">
    <property type="nucleotide sequence ID" value="NZ_SBAP01000025.1"/>
</dbReference>
<name>A0A4Q2KSY1_9FUSO</name>